<feature type="chain" id="PRO_5040429322" evidence="1">
    <location>
        <begin position="24"/>
        <end position="185"/>
    </location>
</feature>
<sequence length="185" mass="21617">MCNFGLFLTTLVVVIVSVPQVNADCERARSLLGAEDVCWSRKVEIIDRLQYTQKRIMNFAKKKLGMDVEKEEPQKCEYYYCIFSEMKLINPDYDVPCIERTSNWVKRNTLYNDGEILLERVEKCSEELKYSFNSNINFLADNVDKPKNERLRTSEGQSKCEISLEYMKCMANPSKITECPVFQFP</sequence>
<gene>
    <name evidence="2" type="ORF">DIABBA_LOCUS5547</name>
</gene>
<evidence type="ECO:0000313" key="3">
    <source>
        <dbReference type="Proteomes" id="UP001153709"/>
    </source>
</evidence>
<protein>
    <submittedName>
        <fullName evidence="2">Uncharacterized protein</fullName>
    </submittedName>
</protein>
<dbReference type="OrthoDB" id="6693186at2759"/>
<feature type="signal peptide" evidence="1">
    <location>
        <begin position="1"/>
        <end position="23"/>
    </location>
</feature>
<reference evidence="2" key="1">
    <citation type="submission" date="2022-01" db="EMBL/GenBank/DDBJ databases">
        <authorList>
            <person name="King R."/>
        </authorList>
    </citation>
    <scope>NUCLEOTIDE SEQUENCE</scope>
</reference>
<organism evidence="2 3">
    <name type="scientific">Diabrotica balteata</name>
    <name type="common">Banded cucumber beetle</name>
    <dbReference type="NCBI Taxonomy" id="107213"/>
    <lineage>
        <taxon>Eukaryota</taxon>
        <taxon>Metazoa</taxon>
        <taxon>Ecdysozoa</taxon>
        <taxon>Arthropoda</taxon>
        <taxon>Hexapoda</taxon>
        <taxon>Insecta</taxon>
        <taxon>Pterygota</taxon>
        <taxon>Neoptera</taxon>
        <taxon>Endopterygota</taxon>
        <taxon>Coleoptera</taxon>
        <taxon>Polyphaga</taxon>
        <taxon>Cucujiformia</taxon>
        <taxon>Chrysomeloidea</taxon>
        <taxon>Chrysomelidae</taxon>
        <taxon>Galerucinae</taxon>
        <taxon>Diabroticina</taxon>
        <taxon>Diabroticites</taxon>
        <taxon>Diabrotica</taxon>
    </lineage>
</organism>
<keyword evidence="1" id="KW-0732">Signal</keyword>
<evidence type="ECO:0000256" key="1">
    <source>
        <dbReference type="SAM" id="SignalP"/>
    </source>
</evidence>
<dbReference type="AlphaFoldDB" id="A0A9P0GT44"/>
<dbReference type="Proteomes" id="UP001153709">
    <property type="component" value="Chromosome 3"/>
</dbReference>
<keyword evidence="3" id="KW-1185">Reference proteome</keyword>
<dbReference type="EMBL" id="OU898278">
    <property type="protein sequence ID" value="CAH1276322.1"/>
    <property type="molecule type" value="Genomic_DNA"/>
</dbReference>
<evidence type="ECO:0000313" key="2">
    <source>
        <dbReference type="EMBL" id="CAH1276322.1"/>
    </source>
</evidence>
<name>A0A9P0GT44_DIABA</name>
<proteinExistence type="predicted"/>
<accession>A0A9P0GT44</accession>